<reference evidence="2" key="1">
    <citation type="submission" date="2020-10" db="EMBL/GenBank/DDBJ databases">
        <authorList>
            <person name="Gilroy R."/>
        </authorList>
    </citation>
    <scope>NUCLEOTIDE SEQUENCE</scope>
    <source>
        <strain evidence="2">ChiW16-3235</strain>
    </source>
</reference>
<organism evidence="2 3">
    <name type="scientific">Candidatus Coproplasma avicola</name>
    <dbReference type="NCBI Taxonomy" id="2840744"/>
    <lineage>
        <taxon>Bacteria</taxon>
        <taxon>Bacillati</taxon>
        <taxon>Bacillota</taxon>
        <taxon>Clostridia</taxon>
        <taxon>Eubacteriales</taxon>
        <taxon>Candidatus Coproplasma</taxon>
    </lineage>
</organism>
<dbReference type="PROSITE" id="PS50943">
    <property type="entry name" value="HTH_CROC1"/>
    <property type="match status" value="1"/>
</dbReference>
<protein>
    <submittedName>
        <fullName evidence="2">Helix-turn-helix transcriptional regulator</fullName>
    </submittedName>
</protein>
<sequence>MATFLDIFNDLLVENNLNRKQFAEQSGIPYTTVIGWTNLNRLPDYSAIIKIADFFHCSVDYLVGRQDGYEVSSAVPDCTNGEKELLNNLRKLSENDRKLIVALVNSLLCKDETGNK</sequence>
<dbReference type="GO" id="GO:0003677">
    <property type="term" value="F:DNA binding"/>
    <property type="evidence" value="ECO:0007669"/>
    <property type="project" value="InterPro"/>
</dbReference>
<dbReference type="InterPro" id="IPR001387">
    <property type="entry name" value="Cro/C1-type_HTH"/>
</dbReference>
<dbReference type="Proteomes" id="UP000823913">
    <property type="component" value="Unassembled WGS sequence"/>
</dbReference>
<dbReference type="SUPFAM" id="SSF47413">
    <property type="entry name" value="lambda repressor-like DNA-binding domains"/>
    <property type="match status" value="1"/>
</dbReference>
<evidence type="ECO:0000259" key="1">
    <source>
        <dbReference type="PROSITE" id="PS50943"/>
    </source>
</evidence>
<dbReference type="InterPro" id="IPR010982">
    <property type="entry name" value="Lambda_DNA-bd_dom_sf"/>
</dbReference>
<feature type="domain" description="HTH cro/C1-type" evidence="1">
    <location>
        <begin position="14"/>
        <end position="62"/>
    </location>
</feature>
<dbReference type="SMART" id="SM00530">
    <property type="entry name" value="HTH_XRE"/>
    <property type="match status" value="1"/>
</dbReference>
<reference evidence="2" key="2">
    <citation type="journal article" date="2021" name="PeerJ">
        <title>Extensive microbial diversity within the chicken gut microbiome revealed by metagenomics and culture.</title>
        <authorList>
            <person name="Gilroy R."/>
            <person name="Ravi A."/>
            <person name="Getino M."/>
            <person name="Pursley I."/>
            <person name="Horton D.L."/>
            <person name="Alikhan N.F."/>
            <person name="Baker D."/>
            <person name="Gharbi K."/>
            <person name="Hall N."/>
            <person name="Watson M."/>
            <person name="Adriaenssens E.M."/>
            <person name="Foster-Nyarko E."/>
            <person name="Jarju S."/>
            <person name="Secka A."/>
            <person name="Antonio M."/>
            <person name="Oren A."/>
            <person name="Chaudhuri R.R."/>
            <person name="La Ragione R."/>
            <person name="Hildebrand F."/>
            <person name="Pallen M.J."/>
        </authorList>
    </citation>
    <scope>NUCLEOTIDE SEQUENCE</scope>
    <source>
        <strain evidence="2">ChiW16-3235</strain>
    </source>
</reference>
<gene>
    <name evidence="2" type="ORF">IAB94_02100</name>
</gene>
<dbReference type="AlphaFoldDB" id="A0A9D1E5F8"/>
<proteinExistence type="predicted"/>
<comment type="caution">
    <text evidence="2">The sequence shown here is derived from an EMBL/GenBank/DDBJ whole genome shotgun (WGS) entry which is preliminary data.</text>
</comment>
<dbReference type="Gene3D" id="1.10.260.40">
    <property type="entry name" value="lambda repressor-like DNA-binding domains"/>
    <property type="match status" value="1"/>
</dbReference>
<name>A0A9D1E5F8_9FIRM</name>
<evidence type="ECO:0000313" key="3">
    <source>
        <dbReference type="Proteomes" id="UP000823913"/>
    </source>
</evidence>
<dbReference type="CDD" id="cd00093">
    <property type="entry name" value="HTH_XRE"/>
    <property type="match status" value="1"/>
</dbReference>
<dbReference type="Pfam" id="PF01381">
    <property type="entry name" value="HTH_3"/>
    <property type="match status" value="1"/>
</dbReference>
<evidence type="ECO:0000313" key="2">
    <source>
        <dbReference type="EMBL" id="HIR66823.1"/>
    </source>
</evidence>
<accession>A0A9D1E5F8</accession>
<dbReference type="EMBL" id="DVHK01000051">
    <property type="protein sequence ID" value="HIR66823.1"/>
    <property type="molecule type" value="Genomic_DNA"/>
</dbReference>